<organism evidence="3 4">
    <name type="scientific">Bacteroides pectinophilus CAG:437</name>
    <dbReference type="NCBI Taxonomy" id="1263051"/>
    <lineage>
        <taxon>Bacteria</taxon>
        <taxon>Bacillati</taxon>
        <taxon>Bacillota</taxon>
        <taxon>Clostridia</taxon>
        <taxon>Eubacteriales</taxon>
    </lineage>
</organism>
<comment type="caution">
    <text evidence="3">The sequence shown here is derived from an EMBL/GenBank/DDBJ whole genome shotgun (WGS) entry which is preliminary data.</text>
</comment>
<dbReference type="Gene3D" id="3.40.50.1820">
    <property type="entry name" value="alpha/beta hydrolase"/>
    <property type="match status" value="1"/>
</dbReference>
<dbReference type="GO" id="GO:0016787">
    <property type="term" value="F:hydrolase activity"/>
    <property type="evidence" value="ECO:0007669"/>
    <property type="project" value="UniProtKB-KW"/>
</dbReference>
<evidence type="ECO:0000313" key="3">
    <source>
        <dbReference type="EMBL" id="CDD55495.1"/>
    </source>
</evidence>
<dbReference type="SUPFAM" id="SSF53474">
    <property type="entry name" value="alpha/beta-Hydrolases"/>
    <property type="match status" value="1"/>
</dbReference>
<dbReference type="PANTHER" id="PTHR48081">
    <property type="entry name" value="AB HYDROLASE SUPERFAMILY PROTEIN C4A8.06C"/>
    <property type="match status" value="1"/>
</dbReference>
<dbReference type="InterPro" id="IPR029058">
    <property type="entry name" value="AB_hydrolase_fold"/>
</dbReference>
<dbReference type="AlphaFoldDB" id="R7AAX0"/>
<proteinExistence type="predicted"/>
<dbReference type="Pfam" id="PF07859">
    <property type="entry name" value="Abhydrolase_3"/>
    <property type="match status" value="1"/>
</dbReference>
<dbReference type="EMBL" id="CBHH010000009">
    <property type="protein sequence ID" value="CDD55495.1"/>
    <property type="molecule type" value="Genomic_DNA"/>
</dbReference>
<gene>
    <name evidence="3" type="ORF">BN656_00309</name>
</gene>
<keyword evidence="1" id="KW-0378">Hydrolase</keyword>
<evidence type="ECO:0000313" key="4">
    <source>
        <dbReference type="Proteomes" id="UP000018141"/>
    </source>
</evidence>
<protein>
    <recommendedName>
        <fullName evidence="2">Alpha/beta hydrolase fold-3 domain-containing protein</fullName>
    </recommendedName>
</protein>
<dbReference type="InterPro" id="IPR050300">
    <property type="entry name" value="GDXG_lipolytic_enzyme"/>
</dbReference>
<accession>R7AAX0</accession>
<evidence type="ECO:0000259" key="2">
    <source>
        <dbReference type="Pfam" id="PF07859"/>
    </source>
</evidence>
<feature type="domain" description="Alpha/beta hydrolase fold-3" evidence="2">
    <location>
        <begin position="68"/>
        <end position="264"/>
    </location>
</feature>
<sequence length="296" mass="33817">MSQFITKIFYKQRDDFARSCIERDRNLTLPDGITVKSDIPYINDGISAHRLDIYRPAGRDNDVLPVMINIHGGGLLLGSKEFNRCFCANIAALGYIVYSIEYRLIPDCNFFNQLDDVERAFDYISARIESDNGDSKHIYASADSGGACLLTYATAVNGSRDIARAAHVRPSGIKFNAIGFISGMFYTDRFDKIGLFLPNYLYGRGYKKNRFAPYVNPGNNDIIKTLPPCYMVTSHNDYLQKYTLDYEKALTKGGIRHKLDNYPKNKKLTHAFSVFEPFMDERFEVIHSMTEFFSHY</sequence>
<name>R7AAX0_9FIRM</name>
<evidence type="ECO:0000256" key="1">
    <source>
        <dbReference type="ARBA" id="ARBA00022801"/>
    </source>
</evidence>
<dbReference type="Proteomes" id="UP000018141">
    <property type="component" value="Unassembled WGS sequence"/>
</dbReference>
<dbReference type="InterPro" id="IPR013094">
    <property type="entry name" value="AB_hydrolase_3"/>
</dbReference>
<reference evidence="3" key="1">
    <citation type="submission" date="2012-11" db="EMBL/GenBank/DDBJ databases">
        <title>Dependencies among metagenomic species, viruses, plasmids and units of genetic variation.</title>
        <authorList>
            <person name="Nielsen H.B."/>
            <person name="Almeida M."/>
            <person name="Juncker A.S."/>
            <person name="Rasmussen S."/>
            <person name="Li J."/>
            <person name="Sunagawa S."/>
            <person name="Plichta D."/>
            <person name="Gautier L."/>
            <person name="Le Chatelier E."/>
            <person name="Peletier E."/>
            <person name="Bonde I."/>
            <person name="Nielsen T."/>
            <person name="Manichanh C."/>
            <person name="Arumugam M."/>
            <person name="Batto J."/>
            <person name="Santos M.B.Q.D."/>
            <person name="Blom N."/>
            <person name="Borruel N."/>
            <person name="Burgdorf K.S."/>
            <person name="Boumezbeur F."/>
            <person name="Casellas F."/>
            <person name="Dore J."/>
            <person name="Guarner F."/>
            <person name="Hansen T."/>
            <person name="Hildebrand F."/>
            <person name="Kaas R.S."/>
            <person name="Kennedy S."/>
            <person name="Kristiansen K."/>
            <person name="Kultima J.R."/>
            <person name="Leonard P."/>
            <person name="Levenez F."/>
            <person name="Lund O."/>
            <person name="Moumen B."/>
            <person name="Le Paslier D."/>
            <person name="Pons N."/>
            <person name="Pedersen O."/>
            <person name="Prifti E."/>
            <person name="Qin J."/>
            <person name="Raes J."/>
            <person name="Tap J."/>
            <person name="Tims S."/>
            <person name="Ussery D.W."/>
            <person name="Yamada T."/>
            <person name="MetaHit consortium"/>
            <person name="Renault P."/>
            <person name="Sicheritz-Ponten T."/>
            <person name="Bork P."/>
            <person name="Wang J."/>
            <person name="Brunak S."/>
            <person name="Ehrlich S.D."/>
        </authorList>
    </citation>
    <scope>NUCLEOTIDE SEQUENCE [LARGE SCALE GENOMIC DNA]</scope>
</reference>